<dbReference type="InterPro" id="IPR036457">
    <property type="entry name" value="PPM-type-like_dom_sf"/>
</dbReference>
<organism evidence="4 5">
    <name type="scientific">Planktothrix agardhii CCAP 1459/11A</name>
    <dbReference type="NCBI Taxonomy" id="282420"/>
    <lineage>
        <taxon>Bacteria</taxon>
        <taxon>Bacillati</taxon>
        <taxon>Cyanobacteriota</taxon>
        <taxon>Cyanophyceae</taxon>
        <taxon>Oscillatoriophycideae</taxon>
        <taxon>Oscillatoriales</taxon>
        <taxon>Microcoleaceae</taxon>
        <taxon>Planktothrix</taxon>
    </lineage>
</organism>
<keyword evidence="2" id="KW-1133">Transmembrane helix</keyword>
<accession>A0A4P5ZS99</accession>
<dbReference type="PANTHER" id="PTHR43156">
    <property type="entry name" value="STAGE II SPORULATION PROTEIN E-RELATED"/>
    <property type="match status" value="1"/>
</dbReference>
<dbReference type="EMBL" id="BJCD01000029">
    <property type="protein sequence ID" value="GDZ92805.1"/>
    <property type="molecule type" value="Genomic_DNA"/>
</dbReference>
<sequence length="406" mass="46293">MNCSDITRSRLQSFYKIRLKTALVFPFILQITIAVGLVGYFSFKNGQKAVENLAQQLIESVSVRIENHVLEYFNKSFQVLRITEDNVKAGTLDLNDFEGLKQYFWNVVAEGDLESYLSYGNEQGEFIGVEHLETNQVQLKIRTLETEPMREVYRLDEWGNRAEFLKQAEYDPRQRPWYQAAKQAQKPTWSSIYPFFSRQNTDTALGMSAVHGVVTIGIGDVTGHGLESGILMVMIQSAVRTLKEVKEHDPIKFLNTLNRMIYYNIQRMNSDKNLTLAILNYSEGLLSISGQHEEILIVRQGGNIERISTMDLGLPIGLDEDIAEFISHTLISLNSGDGAVLYTDGITEAKNRQKKFYGLEKLCSIISQNWYREAEGIKNAVIEDVKSFMGEQKQFDDITLLVIKKK</sequence>
<dbReference type="InterPro" id="IPR001932">
    <property type="entry name" value="PPM-type_phosphatase-like_dom"/>
</dbReference>
<protein>
    <submittedName>
        <fullName evidence="4">Protein serine/threonine phosphatase</fullName>
    </submittedName>
</protein>
<keyword evidence="2" id="KW-0472">Membrane</keyword>
<dbReference type="PANTHER" id="PTHR43156:SF2">
    <property type="entry name" value="STAGE II SPORULATION PROTEIN E"/>
    <property type="match status" value="1"/>
</dbReference>
<dbReference type="Pfam" id="PF07228">
    <property type="entry name" value="SpoIIE"/>
    <property type="match status" value="1"/>
</dbReference>
<keyword evidence="1" id="KW-0378">Hydrolase</keyword>
<comment type="caution">
    <text evidence="4">The sequence shown here is derived from an EMBL/GenBank/DDBJ whole genome shotgun (WGS) entry which is preliminary data.</text>
</comment>
<name>A0A4P5ZS99_PLAAG</name>
<dbReference type="Gene3D" id="3.60.40.10">
    <property type="entry name" value="PPM-type phosphatase domain"/>
    <property type="match status" value="1"/>
</dbReference>
<evidence type="ECO:0000259" key="3">
    <source>
        <dbReference type="SMART" id="SM00331"/>
    </source>
</evidence>
<evidence type="ECO:0000256" key="1">
    <source>
        <dbReference type="ARBA" id="ARBA00022801"/>
    </source>
</evidence>
<feature type="domain" description="PPM-type phosphatase" evidence="3">
    <location>
        <begin position="192"/>
        <end position="405"/>
    </location>
</feature>
<proteinExistence type="predicted"/>
<dbReference type="RefSeq" id="WP_141293379.1">
    <property type="nucleotide sequence ID" value="NZ_BJCD01000029.1"/>
</dbReference>
<reference evidence="5" key="1">
    <citation type="submission" date="2019-02" db="EMBL/GenBank/DDBJ databases">
        <title>Draft genome sequence of Planktothrix agardhii NIES-905.</title>
        <authorList>
            <person name="Yamaguchi H."/>
            <person name="Suzuki S."/>
            <person name="Kawachi M."/>
        </authorList>
    </citation>
    <scope>NUCLEOTIDE SEQUENCE [LARGE SCALE GENOMIC DNA]</scope>
    <source>
        <strain evidence="5">CCAP 1459/11A</strain>
    </source>
</reference>
<dbReference type="GO" id="GO:0016791">
    <property type="term" value="F:phosphatase activity"/>
    <property type="evidence" value="ECO:0007669"/>
    <property type="project" value="TreeGrafter"/>
</dbReference>
<dbReference type="AlphaFoldDB" id="A0A4P5ZS99"/>
<evidence type="ECO:0000313" key="5">
    <source>
        <dbReference type="Proteomes" id="UP000299794"/>
    </source>
</evidence>
<evidence type="ECO:0000313" key="4">
    <source>
        <dbReference type="EMBL" id="GDZ92805.1"/>
    </source>
</evidence>
<dbReference type="SMART" id="SM00331">
    <property type="entry name" value="PP2C_SIG"/>
    <property type="match status" value="1"/>
</dbReference>
<feature type="transmembrane region" description="Helical" evidence="2">
    <location>
        <begin position="21"/>
        <end position="43"/>
    </location>
</feature>
<keyword evidence="2" id="KW-0812">Transmembrane</keyword>
<dbReference type="InterPro" id="IPR052016">
    <property type="entry name" value="Bact_Sigma-Reg"/>
</dbReference>
<dbReference type="Proteomes" id="UP000299794">
    <property type="component" value="Unassembled WGS sequence"/>
</dbReference>
<evidence type="ECO:0000256" key="2">
    <source>
        <dbReference type="SAM" id="Phobius"/>
    </source>
</evidence>
<gene>
    <name evidence="4" type="ORF">PA905_05020</name>
</gene>